<organism evidence="3">
    <name type="scientific">freshwater metagenome</name>
    <dbReference type="NCBI Taxonomy" id="449393"/>
    <lineage>
        <taxon>unclassified sequences</taxon>
        <taxon>metagenomes</taxon>
        <taxon>ecological metagenomes</taxon>
    </lineage>
</organism>
<evidence type="ECO:0000313" key="3">
    <source>
        <dbReference type="EMBL" id="CAB4859605.1"/>
    </source>
</evidence>
<evidence type="ECO:0000259" key="1">
    <source>
        <dbReference type="Pfam" id="PF01636"/>
    </source>
</evidence>
<reference evidence="3" key="1">
    <citation type="submission" date="2020-05" db="EMBL/GenBank/DDBJ databases">
        <authorList>
            <person name="Chiriac C."/>
            <person name="Salcher M."/>
            <person name="Ghai R."/>
            <person name="Kavagutti S V."/>
        </authorList>
    </citation>
    <scope>NUCLEOTIDE SEQUENCE</scope>
</reference>
<feature type="domain" description="Aminoglycoside phosphotransferase" evidence="1">
    <location>
        <begin position="34"/>
        <end position="239"/>
    </location>
</feature>
<evidence type="ECO:0000313" key="2">
    <source>
        <dbReference type="EMBL" id="CAB4623242.1"/>
    </source>
</evidence>
<name>A0A6J7CRN0_9ZZZZ</name>
<dbReference type="SUPFAM" id="SSF56112">
    <property type="entry name" value="Protein kinase-like (PK-like)"/>
    <property type="match status" value="1"/>
</dbReference>
<dbReference type="AlphaFoldDB" id="A0A6J7CRN0"/>
<dbReference type="Gene3D" id="3.90.1200.10">
    <property type="match status" value="1"/>
</dbReference>
<dbReference type="Pfam" id="PF01636">
    <property type="entry name" value="APH"/>
    <property type="match status" value="1"/>
</dbReference>
<accession>A0A6J7CRN0</accession>
<proteinExistence type="predicted"/>
<dbReference type="InterPro" id="IPR002575">
    <property type="entry name" value="Aminoglycoside_PTrfase"/>
</dbReference>
<protein>
    <submittedName>
        <fullName evidence="3">Unannotated protein</fullName>
    </submittedName>
</protein>
<gene>
    <name evidence="2" type="ORF">UFOPK1961_00243</name>
    <name evidence="3" type="ORF">UFOPK3364_00173</name>
</gene>
<dbReference type="InterPro" id="IPR011009">
    <property type="entry name" value="Kinase-like_dom_sf"/>
</dbReference>
<dbReference type="EMBL" id="CAFBLO010000008">
    <property type="protein sequence ID" value="CAB4859605.1"/>
    <property type="molecule type" value="Genomic_DNA"/>
</dbReference>
<dbReference type="EMBL" id="CAEZVJ010000015">
    <property type="protein sequence ID" value="CAB4623242.1"/>
    <property type="molecule type" value="Genomic_DNA"/>
</dbReference>
<sequence>MALSPIMLTAWAVAEIPSLEIDGYRDSSTDDFDRVTCRTSDDRVISISSPLTAPAADLQNAEHRVGQLLGAGVRERLPFGVPHTLAAGSHDKRRIVVTEEASGTPLSNLKDARVAIPSLAKAIAAIHNLPASIVTRNVIPATTSLDSLRDAAGIIDRAHQTTKVPSPLLDRWDAAIEDAGMWQFTPTITHGNLDFDAVLMDGVAVSGVINWAGARVADPADDLMRVFARFGADDAVEFMTLYSAERPTNDRRLAHRARFASELDVARWLIHGADSNDDGIVADAVAMLNVLLTAVADNPATDLGAPPKSPTTLMFGENRTAATMAHREVQTPEPL</sequence>